<feature type="domain" description="Glutamine amidotransferase" evidence="2">
    <location>
        <begin position="3"/>
        <end position="190"/>
    </location>
</feature>
<dbReference type="InterPro" id="IPR029062">
    <property type="entry name" value="Class_I_gatase-like"/>
</dbReference>
<accession>A0A8J6IUH7</accession>
<protein>
    <submittedName>
        <fullName evidence="3">Aminodeoxychorismate/anthranilate synthase component II</fullName>
    </submittedName>
</protein>
<evidence type="ECO:0000313" key="3">
    <source>
        <dbReference type="EMBL" id="MBC3767605.1"/>
    </source>
</evidence>
<dbReference type="InterPro" id="IPR017926">
    <property type="entry name" value="GATASE"/>
</dbReference>
<dbReference type="Proteomes" id="UP000601768">
    <property type="component" value="Unassembled WGS sequence"/>
</dbReference>
<dbReference type="PANTHER" id="PTHR43418:SF4">
    <property type="entry name" value="MULTIFUNCTIONAL TRYPTOPHAN BIOSYNTHESIS PROTEIN"/>
    <property type="match status" value="1"/>
</dbReference>
<proteinExistence type="predicted"/>
<dbReference type="PRINTS" id="PR00096">
    <property type="entry name" value="GATASE"/>
</dbReference>
<keyword evidence="4" id="KW-1185">Reference proteome</keyword>
<evidence type="ECO:0000256" key="1">
    <source>
        <dbReference type="ARBA" id="ARBA00022962"/>
    </source>
</evidence>
<sequence length="200" mass="22250">MLLLIDNYDSFSHNLSRYFRELGQDVRVIRNDECDLNEIERLAPDFLVISPGPCTPNEAGISLQAIRYFAGKIPILGVCLGHQAIGQVFGASVVRADKVRHGKTSELIVSGDKLFKDLSTPFVATRYHSLVLKEQSISDEFIISARSTYPDGSIEAVMAIEHKTLPICGVQFHPESVMTEQGHQVLRNFLHYYALNTSAA</sequence>
<reference evidence="3" key="1">
    <citation type="journal article" date="2018" name="Int. J. Syst. Evol. Microbiol.">
        <title>Neptunicella marina gen. nov., sp. nov., isolated from surface seawater.</title>
        <authorList>
            <person name="Liu X."/>
            <person name="Lai Q."/>
            <person name="Du Y."/>
            <person name="Zhang X."/>
            <person name="Liu Z."/>
            <person name="Sun F."/>
            <person name="Shao Z."/>
        </authorList>
    </citation>
    <scope>NUCLEOTIDE SEQUENCE</scope>
    <source>
        <strain evidence="3">S27-2</strain>
    </source>
</reference>
<dbReference type="InterPro" id="IPR006221">
    <property type="entry name" value="TrpG/PapA_dom"/>
</dbReference>
<reference evidence="3" key="2">
    <citation type="submission" date="2020-08" db="EMBL/GenBank/DDBJ databases">
        <authorList>
            <person name="Lai Q."/>
        </authorList>
    </citation>
    <scope>NUCLEOTIDE SEQUENCE</scope>
    <source>
        <strain evidence="3">S27-2</strain>
    </source>
</reference>
<name>A0A8J6IUH7_9ALTE</name>
<dbReference type="FunFam" id="3.40.50.880:FF:000003">
    <property type="entry name" value="Anthranilate synthase component II"/>
    <property type="match status" value="1"/>
</dbReference>
<dbReference type="GO" id="GO:0004049">
    <property type="term" value="F:anthranilate synthase activity"/>
    <property type="evidence" value="ECO:0007669"/>
    <property type="project" value="TreeGrafter"/>
</dbReference>
<gene>
    <name evidence="3" type="ORF">H8B19_17125</name>
</gene>
<dbReference type="Pfam" id="PF00117">
    <property type="entry name" value="GATase"/>
    <property type="match status" value="1"/>
</dbReference>
<dbReference type="InterPro" id="IPR050472">
    <property type="entry name" value="Anth_synth/Amidotransfase"/>
</dbReference>
<dbReference type="AlphaFoldDB" id="A0A8J6IUH7"/>
<dbReference type="CDD" id="cd01743">
    <property type="entry name" value="GATase1_Anthranilate_Synthase"/>
    <property type="match status" value="1"/>
</dbReference>
<dbReference type="NCBIfam" id="TIGR00566">
    <property type="entry name" value="trpG_papA"/>
    <property type="match status" value="1"/>
</dbReference>
<keyword evidence="1" id="KW-0315">Glutamine amidotransferase</keyword>
<comment type="caution">
    <text evidence="3">The sequence shown here is derived from an EMBL/GenBank/DDBJ whole genome shotgun (WGS) entry which is preliminary data.</text>
</comment>
<dbReference type="RefSeq" id="WP_186508231.1">
    <property type="nucleotide sequence ID" value="NZ_JACNEP010000021.1"/>
</dbReference>
<dbReference type="SUPFAM" id="SSF52317">
    <property type="entry name" value="Class I glutamine amidotransferase-like"/>
    <property type="match status" value="1"/>
</dbReference>
<dbReference type="PRINTS" id="PR00097">
    <property type="entry name" value="ANTSNTHASEII"/>
</dbReference>
<evidence type="ECO:0000259" key="2">
    <source>
        <dbReference type="Pfam" id="PF00117"/>
    </source>
</evidence>
<dbReference type="PANTHER" id="PTHR43418">
    <property type="entry name" value="MULTIFUNCTIONAL TRYPTOPHAN BIOSYNTHESIS PROTEIN-RELATED"/>
    <property type="match status" value="1"/>
</dbReference>
<dbReference type="Gene3D" id="3.40.50.880">
    <property type="match status" value="1"/>
</dbReference>
<evidence type="ECO:0000313" key="4">
    <source>
        <dbReference type="Proteomes" id="UP000601768"/>
    </source>
</evidence>
<dbReference type="GO" id="GO:0000162">
    <property type="term" value="P:L-tryptophan biosynthetic process"/>
    <property type="evidence" value="ECO:0007669"/>
    <property type="project" value="TreeGrafter"/>
</dbReference>
<dbReference type="EMBL" id="JACNEP010000021">
    <property type="protein sequence ID" value="MBC3767605.1"/>
    <property type="molecule type" value="Genomic_DNA"/>
</dbReference>
<dbReference type="GO" id="GO:0005829">
    <property type="term" value="C:cytosol"/>
    <property type="evidence" value="ECO:0007669"/>
    <property type="project" value="TreeGrafter"/>
</dbReference>
<dbReference type="PROSITE" id="PS51273">
    <property type="entry name" value="GATASE_TYPE_1"/>
    <property type="match status" value="1"/>
</dbReference>
<organism evidence="3 4">
    <name type="scientific">Neptunicella marina</name>
    <dbReference type="NCBI Taxonomy" id="2125989"/>
    <lineage>
        <taxon>Bacteria</taxon>
        <taxon>Pseudomonadati</taxon>
        <taxon>Pseudomonadota</taxon>
        <taxon>Gammaproteobacteria</taxon>
        <taxon>Alteromonadales</taxon>
        <taxon>Alteromonadaceae</taxon>
        <taxon>Neptunicella</taxon>
    </lineage>
</organism>
<dbReference type="PRINTS" id="PR00099">
    <property type="entry name" value="CPSGATASE"/>
</dbReference>